<keyword evidence="1" id="KW-0812">Transmembrane</keyword>
<dbReference type="InterPro" id="IPR021354">
    <property type="entry name" value="DUF2975"/>
</dbReference>
<dbReference type="PATRIC" id="fig|1423804.4.peg.3271"/>
<protein>
    <submittedName>
        <fullName evidence="2">Uncharacterized protein</fullName>
    </submittedName>
</protein>
<dbReference type="EMBL" id="AYZM01000045">
    <property type="protein sequence ID" value="KRN26138.1"/>
    <property type="molecule type" value="Genomic_DNA"/>
</dbReference>
<dbReference type="STRING" id="1423804.FD14_GL003038"/>
<gene>
    <name evidence="2" type="ORF">FD14_GL003038</name>
</gene>
<evidence type="ECO:0000256" key="1">
    <source>
        <dbReference type="SAM" id="Phobius"/>
    </source>
</evidence>
<reference evidence="2 3" key="1">
    <citation type="journal article" date="2015" name="Genome Announc.">
        <title>Expanding the biotechnology potential of lactobacilli through comparative genomics of 213 strains and associated genera.</title>
        <authorList>
            <person name="Sun Z."/>
            <person name="Harris H.M."/>
            <person name="McCann A."/>
            <person name="Guo C."/>
            <person name="Argimon S."/>
            <person name="Zhang W."/>
            <person name="Yang X."/>
            <person name="Jeffery I.B."/>
            <person name="Cooney J.C."/>
            <person name="Kagawa T.F."/>
            <person name="Liu W."/>
            <person name="Song Y."/>
            <person name="Salvetti E."/>
            <person name="Wrobel A."/>
            <person name="Rasinkangas P."/>
            <person name="Parkhill J."/>
            <person name="Rea M.C."/>
            <person name="O'Sullivan O."/>
            <person name="Ritari J."/>
            <person name="Douillard F.P."/>
            <person name="Paul Ross R."/>
            <person name="Yang R."/>
            <person name="Briner A.E."/>
            <person name="Felis G.E."/>
            <person name="de Vos W.M."/>
            <person name="Barrangou R."/>
            <person name="Klaenhammer T.R."/>
            <person name="Caufield P.W."/>
            <person name="Cui Y."/>
            <person name="Zhang H."/>
            <person name="O'Toole P.W."/>
        </authorList>
    </citation>
    <scope>NUCLEOTIDE SEQUENCE [LARGE SCALE GENOMIC DNA]</scope>
    <source>
        <strain evidence="2 3">DSM 23365</strain>
    </source>
</reference>
<name>A0A0R2FMK6_9LACO</name>
<organism evidence="2 3">
    <name type="scientific">Secundilactobacillus similis DSM 23365 = JCM 2765</name>
    <dbReference type="NCBI Taxonomy" id="1423804"/>
    <lineage>
        <taxon>Bacteria</taxon>
        <taxon>Bacillati</taxon>
        <taxon>Bacillota</taxon>
        <taxon>Bacilli</taxon>
        <taxon>Lactobacillales</taxon>
        <taxon>Lactobacillaceae</taxon>
        <taxon>Secundilactobacillus</taxon>
    </lineage>
</organism>
<comment type="caution">
    <text evidence="2">The sequence shown here is derived from an EMBL/GenBank/DDBJ whole genome shotgun (WGS) entry which is preliminary data.</text>
</comment>
<feature type="transmembrane region" description="Helical" evidence="1">
    <location>
        <begin position="70"/>
        <end position="97"/>
    </location>
</feature>
<sequence length="187" mass="20447">MLKFGVNVLSFLMYLALFGLVLGLVVPIGFLIDGFGSNVAKSIVTDSEYLVVLHHTHVSSSAIANFPSGVYGVLMAAGSVLSVIAGLMMVWAGLQLLGNLVKKQYFVSDNVKQLKRIVIAQIIAVFSDGFVATANQLIKTDLYRVNSTYPVDWNDPLQDLVMLVIIGLVYYIYQRAVALKEESELTI</sequence>
<keyword evidence="3" id="KW-1185">Reference proteome</keyword>
<proteinExistence type="predicted"/>
<dbReference type="AlphaFoldDB" id="A0A0R2FMK6"/>
<keyword evidence="1" id="KW-0472">Membrane</keyword>
<evidence type="ECO:0000313" key="2">
    <source>
        <dbReference type="EMBL" id="KRN26138.1"/>
    </source>
</evidence>
<feature type="transmembrane region" description="Helical" evidence="1">
    <location>
        <begin position="12"/>
        <end position="32"/>
    </location>
</feature>
<accession>A0A0R2FMK6</accession>
<evidence type="ECO:0000313" key="3">
    <source>
        <dbReference type="Proteomes" id="UP000051442"/>
    </source>
</evidence>
<feature type="transmembrane region" description="Helical" evidence="1">
    <location>
        <begin position="157"/>
        <end position="173"/>
    </location>
</feature>
<dbReference type="Pfam" id="PF11188">
    <property type="entry name" value="DUF2975"/>
    <property type="match status" value="1"/>
</dbReference>
<dbReference type="Proteomes" id="UP000051442">
    <property type="component" value="Unassembled WGS sequence"/>
</dbReference>
<keyword evidence="1" id="KW-1133">Transmembrane helix</keyword>